<keyword evidence="6" id="KW-0732">Signal</keyword>
<proteinExistence type="predicted"/>
<dbReference type="EMBL" id="ALBS01000233">
    <property type="protein sequence ID" value="EJT47645.1"/>
    <property type="molecule type" value="Genomic_DNA"/>
</dbReference>
<dbReference type="InterPro" id="IPR049328">
    <property type="entry name" value="TM_ErbB1"/>
</dbReference>
<feature type="region of interest" description="Disordered" evidence="4">
    <location>
        <begin position="310"/>
        <end position="329"/>
    </location>
</feature>
<dbReference type="AlphaFoldDB" id="J4UA95"/>
<keyword evidence="5" id="KW-0812">Transmembrane</keyword>
<evidence type="ECO:0000256" key="5">
    <source>
        <dbReference type="SAM" id="Phobius"/>
    </source>
</evidence>
<dbReference type="GO" id="GO:0005524">
    <property type="term" value="F:ATP binding"/>
    <property type="evidence" value="ECO:0007669"/>
    <property type="project" value="UniProtKB-KW"/>
</dbReference>
<feature type="region of interest" description="Disordered" evidence="4">
    <location>
        <begin position="384"/>
        <end position="457"/>
    </location>
</feature>
<dbReference type="RefSeq" id="XP_014178695.1">
    <property type="nucleotide sequence ID" value="XM_014323220.1"/>
</dbReference>
<reference evidence="8 9" key="1">
    <citation type="journal article" date="2012" name="Eukaryot. Cell">
        <title>Draft genome sequence of CBS 2479, the standard type strain of Trichosporon asahii.</title>
        <authorList>
            <person name="Yang R.Y."/>
            <person name="Li H.T."/>
            <person name="Zhu H."/>
            <person name="Zhou G.P."/>
            <person name="Wang M."/>
            <person name="Wang L."/>
        </authorList>
    </citation>
    <scope>NUCLEOTIDE SEQUENCE [LARGE SCALE GENOMIC DNA]</scope>
    <source>
        <strain evidence="9">ATCC 90039 / CBS 2479 / JCM 2466 / KCTC 7840 / NCYC 2677 / UAMH 7654</strain>
    </source>
</reference>
<evidence type="ECO:0000256" key="3">
    <source>
        <dbReference type="ARBA" id="ARBA00022840"/>
    </source>
</evidence>
<evidence type="ECO:0000313" key="9">
    <source>
        <dbReference type="Proteomes" id="UP000002748"/>
    </source>
</evidence>
<keyword evidence="2" id="KW-0547">Nucleotide-binding</keyword>
<dbReference type="Pfam" id="PF21314">
    <property type="entry name" value="TM_ErbB1"/>
    <property type="match status" value="1"/>
</dbReference>
<evidence type="ECO:0000313" key="8">
    <source>
        <dbReference type="EMBL" id="EJT47645.1"/>
    </source>
</evidence>
<feature type="domain" description="Epidermal growth factor receptor-like transmembrane-juxtamembrane segment" evidence="7">
    <location>
        <begin position="338"/>
        <end position="367"/>
    </location>
</feature>
<keyword evidence="3" id="KW-0067">ATP-binding</keyword>
<feature type="signal peptide" evidence="6">
    <location>
        <begin position="1"/>
        <end position="18"/>
    </location>
</feature>
<dbReference type="VEuPathDB" id="FungiDB:A1Q1_03422"/>
<evidence type="ECO:0000256" key="4">
    <source>
        <dbReference type="SAM" id="MobiDB-lite"/>
    </source>
</evidence>
<comment type="caution">
    <text evidence="8">The sequence shown here is derived from an EMBL/GenBank/DDBJ whole genome shotgun (WGS) entry which is preliminary data.</text>
</comment>
<protein>
    <recommendedName>
        <fullName evidence="7">Epidermal growth factor receptor-like transmembrane-juxtamembrane segment domain-containing protein</fullName>
    </recommendedName>
</protein>
<dbReference type="GeneID" id="25986935"/>
<dbReference type="Proteomes" id="UP000002748">
    <property type="component" value="Unassembled WGS sequence"/>
</dbReference>
<feature type="transmembrane region" description="Helical" evidence="5">
    <location>
        <begin position="335"/>
        <end position="360"/>
    </location>
</feature>
<evidence type="ECO:0000259" key="7">
    <source>
        <dbReference type="Pfam" id="PF21314"/>
    </source>
</evidence>
<sequence length="469" mass="49857">MLALVPMLWAALFPSALAGMPNPTLDFNVSIPLSTLNNRGKWSKWTTTYDNVQGKGNDTLAEGSARLVAFNTDPDLSLVAAAKAVYIWGDLGYAGSMNQNKIQFQFAGSQPQNTAQGTNKGLIGHAELEMFKPFEGSFAPLWMYFEADSPSVERVVVTTGIETDAPRFTWRETTGKWNTTLTYAGALGDETLRSLSQRVNGAISPAAGLSAYVVVPVPVNTSWVALNVTRGPDFGKVSITSKPTIEGYFAETPTTYESHYVPDEMLWFRSLDPRVQYNISIAAISDSDRPSSRIALNSVTFYGGAAIDGPVSDNNDTSSDDGEAGGDNGGKKTNIGAIVGGVVGGVVGVALLGALAWILLRRRKQRRETRERMPKLEIDDAPVVPFSASHTPSGYGFDEKGKLVPPPAAEPLTPRTRARAIDGGAAPSPESETLDPPEYNPAWQGGSAPASSTAVPSASAVEALAVKKA</sequence>
<keyword evidence="5" id="KW-1133">Transmembrane helix</keyword>
<dbReference type="KEGG" id="tasa:A1Q1_03422"/>
<name>J4UA95_TRIAS</name>
<keyword evidence="5" id="KW-0472">Membrane</keyword>
<feature type="compositionally biased region" description="Low complexity" evidence="4">
    <location>
        <begin position="447"/>
        <end position="457"/>
    </location>
</feature>
<evidence type="ECO:0000256" key="1">
    <source>
        <dbReference type="ARBA" id="ARBA00022553"/>
    </source>
</evidence>
<dbReference type="HOGENOM" id="CLU_582912_0_0_1"/>
<organism evidence="8 9">
    <name type="scientific">Trichosporon asahii var. asahii (strain ATCC 90039 / CBS 2479 / JCM 2466 / KCTC 7840 / NBRC 103889/ NCYC 2677 / UAMH 7654)</name>
    <name type="common">Yeast</name>
    <dbReference type="NCBI Taxonomy" id="1186058"/>
    <lineage>
        <taxon>Eukaryota</taxon>
        <taxon>Fungi</taxon>
        <taxon>Dikarya</taxon>
        <taxon>Basidiomycota</taxon>
        <taxon>Agaricomycotina</taxon>
        <taxon>Tremellomycetes</taxon>
        <taxon>Trichosporonales</taxon>
        <taxon>Trichosporonaceae</taxon>
        <taxon>Trichosporon</taxon>
    </lineage>
</organism>
<evidence type="ECO:0000256" key="2">
    <source>
        <dbReference type="ARBA" id="ARBA00022741"/>
    </source>
</evidence>
<keyword evidence="1" id="KW-0597">Phosphoprotein</keyword>
<feature type="chain" id="PRO_5003780616" description="Epidermal growth factor receptor-like transmembrane-juxtamembrane segment domain-containing protein" evidence="6">
    <location>
        <begin position="19"/>
        <end position="469"/>
    </location>
</feature>
<gene>
    <name evidence="8" type="ORF">A1Q1_03422</name>
</gene>
<evidence type="ECO:0000256" key="6">
    <source>
        <dbReference type="SAM" id="SignalP"/>
    </source>
</evidence>
<accession>J4UA95</accession>